<reference evidence="1 2" key="1">
    <citation type="journal article" date="2019" name="Sci. Rep.">
        <title>Orb-weaving spider Araneus ventricosus genome elucidates the spidroin gene catalogue.</title>
        <authorList>
            <person name="Kono N."/>
            <person name="Nakamura H."/>
            <person name="Ohtoshi R."/>
            <person name="Moran D.A.P."/>
            <person name="Shinohara A."/>
            <person name="Yoshida Y."/>
            <person name="Fujiwara M."/>
            <person name="Mori M."/>
            <person name="Tomita M."/>
            <person name="Arakawa K."/>
        </authorList>
    </citation>
    <scope>NUCLEOTIDE SEQUENCE [LARGE SCALE GENOMIC DNA]</scope>
</reference>
<dbReference type="OrthoDB" id="6783748at2759"/>
<evidence type="ECO:0000313" key="2">
    <source>
        <dbReference type="Proteomes" id="UP000499080"/>
    </source>
</evidence>
<protein>
    <submittedName>
        <fullName evidence="1">Uncharacterized protein</fullName>
    </submittedName>
</protein>
<name>A0A4Y2F1K5_ARAVE</name>
<evidence type="ECO:0000313" key="1">
    <source>
        <dbReference type="EMBL" id="GBM34991.1"/>
    </source>
</evidence>
<organism evidence="1 2">
    <name type="scientific">Araneus ventricosus</name>
    <name type="common">Orbweaver spider</name>
    <name type="synonym">Epeira ventricosa</name>
    <dbReference type="NCBI Taxonomy" id="182803"/>
    <lineage>
        <taxon>Eukaryota</taxon>
        <taxon>Metazoa</taxon>
        <taxon>Ecdysozoa</taxon>
        <taxon>Arthropoda</taxon>
        <taxon>Chelicerata</taxon>
        <taxon>Arachnida</taxon>
        <taxon>Araneae</taxon>
        <taxon>Araneomorphae</taxon>
        <taxon>Entelegynae</taxon>
        <taxon>Araneoidea</taxon>
        <taxon>Araneidae</taxon>
        <taxon>Araneus</taxon>
    </lineage>
</organism>
<gene>
    <name evidence="1" type="ORF">AVEN_240356_1</name>
</gene>
<sequence>MWSRKFHHRIYVADITDPCILSLDFLQKFNFTVDLEKNEIRTGGEEIPLFSRVPEVPGQSTYAVKDFPSQVYQKGVLVAATLVDLEREAIPVRVLNLNNKPKILDKGAAIATCEPVVDIVARPQDFSGAQHLPSTLENVEIFNEEQRTTVRKLLKEFQNLFSTYDADVGRCNMTQHRIKTAAKRTIPRGKDKKRFKDFTNSPHNSKTIQKLLADRDQLLRNYVQRADDETRIQINKINEDIIRSYIDIKRSRWEQLCSSLDYKTPNSTLWKLAKALDRAQPQEVNSNSITKSNGSLAIDDQEAAEELGKFYSNESRLTFGREDKKVGIMARNLVKTCRQVSTFNQVFSNYFTTSELMYTIQQMHNNKSPGPDGIHSKFLENIGPYGRERLLYIFNLS</sequence>
<dbReference type="EMBL" id="BGPR01000773">
    <property type="protein sequence ID" value="GBM34991.1"/>
    <property type="molecule type" value="Genomic_DNA"/>
</dbReference>
<dbReference type="AlphaFoldDB" id="A0A4Y2F1K5"/>
<proteinExistence type="predicted"/>
<dbReference type="Proteomes" id="UP000499080">
    <property type="component" value="Unassembled WGS sequence"/>
</dbReference>
<comment type="caution">
    <text evidence="1">The sequence shown here is derived from an EMBL/GenBank/DDBJ whole genome shotgun (WGS) entry which is preliminary data.</text>
</comment>
<keyword evidence="2" id="KW-1185">Reference proteome</keyword>
<accession>A0A4Y2F1K5</accession>